<organism evidence="2 3">
    <name type="scientific">Daphnia magna</name>
    <dbReference type="NCBI Taxonomy" id="35525"/>
    <lineage>
        <taxon>Eukaryota</taxon>
        <taxon>Metazoa</taxon>
        <taxon>Ecdysozoa</taxon>
        <taxon>Arthropoda</taxon>
        <taxon>Crustacea</taxon>
        <taxon>Branchiopoda</taxon>
        <taxon>Diplostraca</taxon>
        <taxon>Cladocera</taxon>
        <taxon>Anomopoda</taxon>
        <taxon>Daphniidae</taxon>
        <taxon>Daphnia</taxon>
    </lineage>
</organism>
<proteinExistence type="predicted"/>
<keyword evidence="3" id="KW-1185">Reference proteome</keyword>
<evidence type="ECO:0000313" key="2">
    <source>
        <dbReference type="EMBL" id="KAK4024762.1"/>
    </source>
</evidence>
<dbReference type="Proteomes" id="UP001234178">
    <property type="component" value="Unassembled WGS sequence"/>
</dbReference>
<dbReference type="PANTHER" id="PTHR19446">
    <property type="entry name" value="REVERSE TRANSCRIPTASES"/>
    <property type="match status" value="1"/>
</dbReference>
<evidence type="ECO:0008006" key="4">
    <source>
        <dbReference type="Google" id="ProtNLM"/>
    </source>
</evidence>
<reference evidence="2 3" key="1">
    <citation type="journal article" date="2023" name="Nucleic Acids Res.">
        <title>The hologenome of Daphnia magna reveals possible DNA methylation and microbiome-mediated evolution of the host genome.</title>
        <authorList>
            <person name="Chaturvedi A."/>
            <person name="Li X."/>
            <person name="Dhandapani V."/>
            <person name="Marshall H."/>
            <person name="Kissane S."/>
            <person name="Cuenca-Cambronero M."/>
            <person name="Asole G."/>
            <person name="Calvet F."/>
            <person name="Ruiz-Romero M."/>
            <person name="Marangio P."/>
            <person name="Guigo R."/>
            <person name="Rago D."/>
            <person name="Mirbahai L."/>
            <person name="Eastwood N."/>
            <person name="Colbourne J.K."/>
            <person name="Zhou J."/>
            <person name="Mallon E."/>
            <person name="Orsini L."/>
        </authorList>
    </citation>
    <scope>NUCLEOTIDE SEQUENCE [LARGE SCALE GENOMIC DNA]</scope>
    <source>
        <strain evidence="2">LRV0_1</strain>
    </source>
</reference>
<gene>
    <name evidence="1" type="ORF">OUZ56_010170</name>
    <name evidence="2" type="ORF">OUZ56_010186</name>
</gene>
<evidence type="ECO:0000313" key="1">
    <source>
        <dbReference type="EMBL" id="KAK4024750.1"/>
    </source>
</evidence>
<sequence>MVWKLGVPNCWKTSRTVPIFKKGDTSDYSNFRPISLLPTIYKLFSGVISQRITQVASDLGWLSPEQKNILPGVHGVRQDDALSSPIFNLGSEPLGRA</sequence>
<dbReference type="EMBL" id="JAOYFB010000037">
    <property type="protein sequence ID" value="KAK4024762.1"/>
    <property type="molecule type" value="Genomic_DNA"/>
</dbReference>
<name>A0ABR0AI11_9CRUS</name>
<dbReference type="EMBL" id="JAOYFB010000037">
    <property type="protein sequence ID" value="KAK4024750.1"/>
    <property type="molecule type" value="Genomic_DNA"/>
</dbReference>
<protein>
    <recommendedName>
        <fullName evidence="4">Reverse transcriptase domain-containing protein</fullName>
    </recommendedName>
</protein>
<evidence type="ECO:0000313" key="3">
    <source>
        <dbReference type="Proteomes" id="UP001234178"/>
    </source>
</evidence>
<comment type="caution">
    <text evidence="2">The sequence shown here is derived from an EMBL/GenBank/DDBJ whole genome shotgun (WGS) entry which is preliminary data.</text>
</comment>
<accession>A0ABR0AI11</accession>